<feature type="domain" description="DUF4097" evidence="3">
    <location>
        <begin position="467"/>
        <end position="552"/>
    </location>
</feature>
<dbReference type="RefSeq" id="WP_108995904.1">
    <property type="nucleotide sequence ID" value="NZ_BDQX01000430.1"/>
</dbReference>
<evidence type="ECO:0000256" key="2">
    <source>
        <dbReference type="SAM" id="Phobius"/>
    </source>
</evidence>
<comment type="caution">
    <text evidence="4">The sequence shown here is derived from an EMBL/GenBank/DDBJ whole genome shotgun (WGS) entry which is preliminary data.</text>
</comment>
<protein>
    <recommendedName>
        <fullName evidence="3">DUF4097 domain-containing protein</fullName>
    </recommendedName>
</protein>
<organism evidence="4 5">
    <name type="scientific">Paenibacillus agaridevorans</name>
    <dbReference type="NCBI Taxonomy" id="171404"/>
    <lineage>
        <taxon>Bacteria</taxon>
        <taxon>Bacillati</taxon>
        <taxon>Bacillota</taxon>
        <taxon>Bacilli</taxon>
        <taxon>Bacillales</taxon>
        <taxon>Paenibacillaceae</taxon>
        <taxon>Paenibacillus</taxon>
    </lineage>
</organism>
<dbReference type="InterPro" id="IPR025164">
    <property type="entry name" value="Toastrack_DUF4097"/>
</dbReference>
<reference evidence="4 5" key="1">
    <citation type="submission" date="2017-08" db="EMBL/GenBank/DDBJ databases">
        <title>Substantial Increase in Enzyme Production by Combined Drug-Resistance Mutations in Paenibacillus agaridevorans.</title>
        <authorList>
            <person name="Tanaka Y."/>
            <person name="Funane K."/>
            <person name="Hosaka T."/>
            <person name="Shiwa Y."/>
            <person name="Fujita N."/>
            <person name="Miyazaki T."/>
            <person name="Yoshikawa H."/>
            <person name="Murakami K."/>
            <person name="Kasahara K."/>
            <person name="Inaoka T."/>
            <person name="Hiraga Y."/>
            <person name="Ochi K."/>
        </authorList>
    </citation>
    <scope>NUCLEOTIDE SEQUENCE [LARGE SCALE GENOMIC DNA]</scope>
    <source>
        <strain evidence="4 5">T-3040</strain>
    </source>
</reference>
<dbReference type="Pfam" id="PF13349">
    <property type="entry name" value="DUF4097"/>
    <property type="match status" value="2"/>
</dbReference>
<feature type="transmembrane region" description="Helical" evidence="2">
    <location>
        <begin position="160"/>
        <end position="178"/>
    </location>
</feature>
<name>A0A2R5EZV8_9BACL</name>
<sequence length="668" mass="71550">MGKLRITQRKRAWLAVLLAFAIPGMGHVYNGQYSRGLLLLAGLLLDVTAIFRLADSDGGRHLLLIVYLGMLLPVFYFVSVYEALQLKEIPREERMPVRLAHGILLALSGIVMMIMVKPPDMLLPWMNELAELIVGPLLMTLACVVVWTAARRGGFAVFKLGRLTAAILILSVGALLLWDQARGSSDIALLGDWWPLLFLLLGIEVILYSTVLRAKSAKLKFDLSGAAAALVVTVTAYAVTQYADFPVRWLDQFNVDLNGMVDYGDEKGYRIDKNVMKVLVEEDLSSITVKNVNGDVTLRADDVAGIEVYSTVWVDAGDEYESKRIAEQSTIDVTPGNEIVLEAKGQRYGADNNRVPKMNLTVVVPRIEPSVKLAPPDVQQDEQDEQGGIEGDGQAEDAEGALAPPFTDIEDDGSESPSSNTPTDSSETGLTLEEQLAALPGDESSLALPDFEWEMSPPPAAPSAIRVAIENINGDTEVTDLVAEDGLTVKSGDGNIRVARIIGPLAVTGNSGSIEVDTLDGTGTLELKNGEITVNETTGGALYAATSNGNISLGGAWEDAEAETKNGSITIAEAHGSVKASTMNGGIAVSSSQVGGNWDLDSSVGEIKVVVPELGDYSLYGSVTFGKINAEMPFRQIRKTVRGTVGTGVYRIHINATNSITIESQDTT</sequence>
<evidence type="ECO:0000313" key="5">
    <source>
        <dbReference type="Proteomes" id="UP000245202"/>
    </source>
</evidence>
<gene>
    <name evidence="4" type="ORF">PAT3040_06480</name>
</gene>
<dbReference type="PANTHER" id="PTHR34094">
    <property type="match status" value="1"/>
</dbReference>
<feature type="region of interest" description="Disordered" evidence="1">
    <location>
        <begin position="371"/>
        <end position="428"/>
    </location>
</feature>
<evidence type="ECO:0000256" key="1">
    <source>
        <dbReference type="SAM" id="MobiDB-lite"/>
    </source>
</evidence>
<evidence type="ECO:0000313" key="4">
    <source>
        <dbReference type="EMBL" id="GBG11645.1"/>
    </source>
</evidence>
<feature type="transmembrane region" description="Helical" evidence="2">
    <location>
        <begin position="99"/>
        <end position="117"/>
    </location>
</feature>
<accession>A0A2R5EZV8</accession>
<feature type="transmembrane region" description="Helical" evidence="2">
    <location>
        <begin position="223"/>
        <end position="243"/>
    </location>
</feature>
<keyword evidence="2" id="KW-0472">Membrane</keyword>
<feature type="transmembrane region" description="Helical" evidence="2">
    <location>
        <begin position="193"/>
        <end position="211"/>
    </location>
</feature>
<dbReference type="AlphaFoldDB" id="A0A2R5EZV8"/>
<proteinExistence type="predicted"/>
<feature type="transmembrane region" description="Helical" evidence="2">
    <location>
        <begin position="60"/>
        <end position="78"/>
    </location>
</feature>
<feature type="domain" description="DUF4097" evidence="3">
    <location>
        <begin position="559"/>
        <end position="657"/>
    </location>
</feature>
<feature type="compositionally biased region" description="Acidic residues" evidence="1">
    <location>
        <begin position="379"/>
        <end position="399"/>
    </location>
</feature>
<evidence type="ECO:0000259" key="3">
    <source>
        <dbReference type="Pfam" id="PF13349"/>
    </source>
</evidence>
<keyword evidence="5" id="KW-1185">Reference proteome</keyword>
<keyword evidence="2" id="KW-1133">Transmembrane helix</keyword>
<feature type="transmembrane region" description="Helical" evidence="2">
    <location>
        <begin position="129"/>
        <end position="148"/>
    </location>
</feature>
<feature type="compositionally biased region" description="Polar residues" evidence="1">
    <location>
        <begin position="415"/>
        <end position="428"/>
    </location>
</feature>
<dbReference type="Proteomes" id="UP000245202">
    <property type="component" value="Unassembled WGS sequence"/>
</dbReference>
<dbReference type="PANTHER" id="PTHR34094:SF1">
    <property type="entry name" value="PROTEIN FAM185A"/>
    <property type="match status" value="1"/>
</dbReference>
<feature type="transmembrane region" description="Helical" evidence="2">
    <location>
        <begin position="12"/>
        <end position="29"/>
    </location>
</feature>
<keyword evidence="2" id="KW-0812">Transmembrane</keyword>
<dbReference type="EMBL" id="BDQX01000430">
    <property type="protein sequence ID" value="GBG11645.1"/>
    <property type="molecule type" value="Genomic_DNA"/>
</dbReference>